<gene>
    <name evidence="7" type="primary">djlA</name>
    <name evidence="9" type="ORF">MIT9_P2264</name>
</gene>
<dbReference type="SUPFAM" id="SSF158682">
    <property type="entry name" value="TerB-like"/>
    <property type="match status" value="1"/>
</dbReference>
<evidence type="ECO:0000256" key="1">
    <source>
        <dbReference type="ARBA" id="ARBA00022475"/>
    </source>
</evidence>
<dbReference type="CDD" id="cd07316">
    <property type="entry name" value="terB_like_DjlA"/>
    <property type="match status" value="1"/>
</dbReference>
<evidence type="ECO:0000256" key="6">
    <source>
        <dbReference type="ARBA" id="ARBA00023186"/>
    </source>
</evidence>
<dbReference type="InterPro" id="IPR036869">
    <property type="entry name" value="J_dom_sf"/>
</dbReference>
<dbReference type="SUPFAM" id="SSF46565">
    <property type="entry name" value="Chaperone J-domain"/>
    <property type="match status" value="1"/>
</dbReference>
<dbReference type="InterPro" id="IPR001623">
    <property type="entry name" value="DnaJ_domain"/>
</dbReference>
<dbReference type="Proteomes" id="UP001321825">
    <property type="component" value="Chromosome"/>
</dbReference>
<dbReference type="KEGG" id="mcau:MIT9_P2264"/>
<comment type="domain">
    <text evidence="7">The transmembrane domain is a dimerization domain.</text>
</comment>
<feature type="domain" description="J" evidence="8">
    <location>
        <begin position="212"/>
        <end position="278"/>
    </location>
</feature>
<dbReference type="SMART" id="SM00271">
    <property type="entry name" value="DnaJ"/>
    <property type="match status" value="1"/>
</dbReference>
<dbReference type="PROSITE" id="PS50076">
    <property type="entry name" value="DNAJ_2"/>
    <property type="match status" value="1"/>
</dbReference>
<comment type="subcellular location">
    <subcellularLocation>
        <location evidence="7">Cell inner membrane</location>
        <topology evidence="7">Single-pass type III membrane protein</topology>
    </subcellularLocation>
</comment>
<dbReference type="Pfam" id="PF05099">
    <property type="entry name" value="TerB"/>
    <property type="match status" value="1"/>
</dbReference>
<evidence type="ECO:0000259" key="8">
    <source>
        <dbReference type="PROSITE" id="PS50076"/>
    </source>
</evidence>
<dbReference type="Pfam" id="PF00226">
    <property type="entry name" value="DnaJ"/>
    <property type="match status" value="1"/>
</dbReference>
<keyword evidence="6 7" id="KW-0143">Chaperone</keyword>
<evidence type="ECO:0000256" key="7">
    <source>
        <dbReference type="HAMAP-Rule" id="MF_01153"/>
    </source>
</evidence>
<evidence type="ECO:0000313" key="10">
    <source>
        <dbReference type="Proteomes" id="UP001321825"/>
    </source>
</evidence>
<keyword evidence="2 7" id="KW-0997">Cell inner membrane</keyword>
<dbReference type="Gene3D" id="1.10.3680.10">
    <property type="entry name" value="TerB-like"/>
    <property type="match status" value="1"/>
</dbReference>
<keyword evidence="3 7" id="KW-0812">Transmembrane</keyword>
<name>A0AAU9C4J7_9GAMM</name>
<sequence>MSWLGKVLGGTFGFMLGGPLGALLGAVVGHQFDRGLGEFESLPRMDAGQQERIQMAFFTATFSVMGHLAKADGRVTEEEIAVARQIMDRMDLPPHLRETAIRLFREGKSPNFPLDATLDQFRQEVGRRSSLIRLFLEIQLQAAYADGRLHPTEERLLLHICQRLGFSRFEFQALRAFIEAQLRFTQAYAQHQYQQRHGHRPPPRRQQPSLSDAYALLGVSPDASDAEIKKAYRRLMSQHHPDKLVAKGLPEEMVRIATEKTQKIREAYEIIRNHRQRR</sequence>
<organism evidence="9 10">
    <name type="scientific">Methylomarinovum caldicuralii</name>
    <dbReference type="NCBI Taxonomy" id="438856"/>
    <lineage>
        <taxon>Bacteria</taxon>
        <taxon>Pseudomonadati</taxon>
        <taxon>Pseudomonadota</taxon>
        <taxon>Gammaproteobacteria</taxon>
        <taxon>Methylococcales</taxon>
        <taxon>Methylothermaceae</taxon>
        <taxon>Methylomarinovum</taxon>
    </lineage>
</organism>
<evidence type="ECO:0000313" key="9">
    <source>
        <dbReference type="EMBL" id="BCX82678.1"/>
    </source>
</evidence>
<keyword evidence="5 7" id="KW-0472">Membrane</keyword>
<evidence type="ECO:0000256" key="2">
    <source>
        <dbReference type="ARBA" id="ARBA00022519"/>
    </source>
</evidence>
<dbReference type="NCBIfam" id="NF006948">
    <property type="entry name" value="PRK09430.1"/>
    <property type="match status" value="1"/>
</dbReference>
<proteinExistence type="inferred from homology"/>
<dbReference type="CDD" id="cd06257">
    <property type="entry name" value="DnaJ"/>
    <property type="match status" value="1"/>
</dbReference>
<feature type="topological domain" description="Cytoplasmic" evidence="7">
    <location>
        <begin position="31"/>
        <end position="278"/>
    </location>
</feature>
<evidence type="ECO:0000256" key="4">
    <source>
        <dbReference type="ARBA" id="ARBA00022989"/>
    </source>
</evidence>
<reference evidence="10" key="1">
    <citation type="journal article" date="2024" name="Int. J. Syst. Evol. Microbiol.">
        <title>Methylomarinovum tepidoasis sp. nov., a moderately thermophilic methanotroph of the family Methylothermaceae isolated from a deep-sea hydrothermal field.</title>
        <authorList>
            <person name="Hirayama H."/>
            <person name="Takaki Y."/>
            <person name="Abe M."/>
            <person name="Miyazaki M."/>
            <person name="Uematsu K."/>
            <person name="Matsui Y."/>
            <person name="Takai K."/>
        </authorList>
    </citation>
    <scope>NUCLEOTIDE SEQUENCE [LARGE SCALE GENOMIC DNA]</scope>
    <source>
        <strain evidence="10">IT-9</strain>
    </source>
</reference>
<dbReference type="RefSeq" id="WP_317705068.1">
    <property type="nucleotide sequence ID" value="NZ_AP024714.1"/>
</dbReference>
<accession>A0AAU9C4J7</accession>
<dbReference type="Gene3D" id="1.10.287.110">
    <property type="entry name" value="DnaJ domain"/>
    <property type="match status" value="1"/>
</dbReference>
<comment type="subunit">
    <text evidence="7">Homodimer.</text>
</comment>
<dbReference type="InterPro" id="IPR023749">
    <property type="entry name" value="DjlA"/>
</dbReference>
<dbReference type="GO" id="GO:0005886">
    <property type="term" value="C:plasma membrane"/>
    <property type="evidence" value="ECO:0007669"/>
    <property type="project" value="UniProtKB-SubCell"/>
</dbReference>
<dbReference type="InterPro" id="IPR050817">
    <property type="entry name" value="DjlA_DnaK_co-chaperone"/>
</dbReference>
<keyword evidence="4 7" id="KW-1133">Transmembrane helix</keyword>
<protein>
    <recommendedName>
        <fullName evidence="7">Co-chaperone protein DjlA</fullName>
    </recommendedName>
</protein>
<keyword evidence="10" id="KW-1185">Reference proteome</keyword>
<dbReference type="AlphaFoldDB" id="A0AAU9C4J7"/>
<feature type="topological domain" description="Periplasmic" evidence="7">
    <location>
        <begin position="1"/>
        <end position="6"/>
    </location>
</feature>
<dbReference type="PANTHER" id="PTHR24074">
    <property type="entry name" value="CO-CHAPERONE PROTEIN DJLA"/>
    <property type="match status" value="1"/>
</dbReference>
<dbReference type="InterPro" id="IPR007791">
    <property type="entry name" value="DjlA_N"/>
</dbReference>
<evidence type="ECO:0000256" key="5">
    <source>
        <dbReference type="ARBA" id="ARBA00023136"/>
    </source>
</evidence>
<dbReference type="GO" id="GO:0051087">
    <property type="term" value="F:protein-folding chaperone binding"/>
    <property type="evidence" value="ECO:0007669"/>
    <property type="project" value="InterPro"/>
</dbReference>
<keyword evidence="1 7" id="KW-1003">Cell membrane</keyword>
<dbReference type="PRINTS" id="PR00625">
    <property type="entry name" value="JDOMAIN"/>
</dbReference>
<dbReference type="HAMAP" id="MF_01153">
    <property type="entry name" value="DjlA"/>
    <property type="match status" value="1"/>
</dbReference>
<dbReference type="InterPro" id="IPR029024">
    <property type="entry name" value="TerB-like"/>
</dbReference>
<evidence type="ECO:0000256" key="3">
    <source>
        <dbReference type="ARBA" id="ARBA00022692"/>
    </source>
</evidence>
<dbReference type="EMBL" id="AP024714">
    <property type="protein sequence ID" value="BCX82678.1"/>
    <property type="molecule type" value="Genomic_DNA"/>
</dbReference>
<comment type="function">
    <text evidence="7">Regulatory DnaK co-chaperone. Direct interaction between DnaK and DjlA is needed for the induction of the wcaABCDE operon, involved in the synthesis of a colanic acid polysaccharide capsule, possibly through activation of the RcsB/RcsC phosphotransfer signaling pathway. The colanic acid capsule may help the bacterium survive conditions outside the host.</text>
</comment>